<evidence type="ECO:0000259" key="7">
    <source>
        <dbReference type="PROSITE" id="PS50850"/>
    </source>
</evidence>
<reference evidence="8 9" key="1">
    <citation type="journal article" date="2011" name="J. Gen. Appl. Microbiol.">
        <title>Draft genome sequencing of the enigmatic yeast Saitoella complicata.</title>
        <authorList>
            <person name="Nishida H."/>
            <person name="Hamamoto M."/>
            <person name="Sugiyama J."/>
        </authorList>
    </citation>
    <scope>NUCLEOTIDE SEQUENCE [LARGE SCALE GENOMIC DNA]</scope>
    <source>
        <strain evidence="8 9">NRRL Y-17804</strain>
    </source>
</reference>
<reference evidence="8 9" key="2">
    <citation type="journal article" date="2014" name="J. Gen. Appl. Microbiol.">
        <title>The early diverging ascomycetous budding yeast Saitoella complicata has three histone deacetylases belonging to the Clr6, Hos2, and Rpd3 lineages.</title>
        <authorList>
            <person name="Nishida H."/>
            <person name="Matsumoto T."/>
            <person name="Kondo S."/>
            <person name="Hamamoto M."/>
            <person name="Yoshikawa H."/>
        </authorList>
    </citation>
    <scope>NUCLEOTIDE SEQUENCE [LARGE SCALE GENOMIC DNA]</scope>
    <source>
        <strain evidence="8 9">NRRL Y-17804</strain>
    </source>
</reference>
<dbReference type="Gene3D" id="1.20.1250.20">
    <property type="entry name" value="MFS general substrate transporter like domains"/>
    <property type="match status" value="2"/>
</dbReference>
<dbReference type="InterPro" id="IPR005828">
    <property type="entry name" value="MFS_sugar_transport-like"/>
</dbReference>
<keyword evidence="4 6" id="KW-0472">Membrane</keyword>
<reference evidence="8 9" key="3">
    <citation type="journal article" date="2015" name="Genome Announc.">
        <title>Draft Genome Sequence of the Archiascomycetous Yeast Saitoella complicata.</title>
        <authorList>
            <person name="Yamauchi K."/>
            <person name="Kondo S."/>
            <person name="Hamamoto M."/>
            <person name="Takahashi Y."/>
            <person name="Ogura Y."/>
            <person name="Hayashi T."/>
            <person name="Nishida H."/>
        </authorList>
    </citation>
    <scope>NUCLEOTIDE SEQUENCE [LARGE SCALE GENOMIC DNA]</scope>
    <source>
        <strain evidence="8 9">NRRL Y-17804</strain>
    </source>
</reference>
<feature type="transmembrane region" description="Helical" evidence="6">
    <location>
        <begin position="155"/>
        <end position="173"/>
    </location>
</feature>
<feature type="region of interest" description="Disordered" evidence="5">
    <location>
        <begin position="578"/>
        <end position="599"/>
    </location>
</feature>
<feature type="transmembrane region" description="Helical" evidence="6">
    <location>
        <begin position="179"/>
        <end position="197"/>
    </location>
</feature>
<feature type="transmembrane region" description="Helical" evidence="6">
    <location>
        <begin position="449"/>
        <end position="467"/>
    </location>
</feature>
<comment type="caution">
    <text evidence="8">The sequence shown here is derived from an EMBL/GenBank/DDBJ whole genome shotgun (WGS) entry which is preliminary data.</text>
</comment>
<dbReference type="InterPro" id="IPR036259">
    <property type="entry name" value="MFS_trans_sf"/>
</dbReference>
<dbReference type="CDD" id="cd17364">
    <property type="entry name" value="MFS_PhT"/>
    <property type="match status" value="1"/>
</dbReference>
<dbReference type="STRING" id="698492.A0A0E9N8W2"/>
<gene>
    <name evidence="8" type="ORF">G7K_0380-t1</name>
</gene>
<dbReference type="OMA" id="QIGFAGK"/>
<feature type="transmembrane region" description="Helical" evidence="6">
    <location>
        <begin position="538"/>
        <end position="556"/>
    </location>
</feature>
<keyword evidence="9" id="KW-1185">Reference proteome</keyword>
<sequence>MFDVFYSLWTSAAAESLTATGKNTSNFSSHPAAMKWIEEGATQARKQQAEAAGLTLAEYERLELRKTRSFLGLNWPEVKLLSVAGTGFFLDAYDLFIINLVQPIFQYEYWHGTSYPAGLRGLVSAGANIGNIFGQLSFGFLGDMFGRKYVYGKELIICIIGTILVISLPNSIPGGGKKMIWIFIFRVLMGIGIGGDYPMSAAVTSERANLKRRGQMLAWIFSFQGWGNLAGSIVTIIVLACFKPALQDRGEYNQLDAVWRIQFGVALVPSFLTIYQRLTMPESKKFTESQSLSSSETGSIDYQKHPAPEKMNTGVAANVDGDLQQDGSLPREAGTGQAIGGTIDLAPSPTSRAKWNVFFTYFSEWRHAKILIGTTVTWFLLDIAFYGVNLNQSVILAEIGFNTGNNEWHKLMRNAIGNLIISAAGYVPGYWFTIAFIEILGRRWIQVQGFLLCALFFAILAGKWNSLSTGGHVALFALAQFFFNFGANATTFIIPAEVFPSRVKGFAHGLSAACGKVGAVFAALVFNYLQGKIGIPKILWIFFACMILGAAFTFLIPETKERDADLVDYEEVMEARRAKGGCNGNGPGSPTEHGRPAHI</sequence>
<feature type="transmembrane region" description="Helical" evidence="6">
    <location>
        <begin position="415"/>
        <end position="437"/>
    </location>
</feature>
<proteinExistence type="predicted"/>
<dbReference type="SUPFAM" id="SSF103473">
    <property type="entry name" value="MFS general substrate transporter"/>
    <property type="match status" value="1"/>
</dbReference>
<keyword evidence="2 6" id="KW-0812">Transmembrane</keyword>
<dbReference type="EMBL" id="BACD03000002">
    <property type="protein sequence ID" value="GAO46141.1"/>
    <property type="molecule type" value="Genomic_DNA"/>
</dbReference>
<dbReference type="PROSITE" id="PS50850">
    <property type="entry name" value="MFS"/>
    <property type="match status" value="1"/>
</dbReference>
<feature type="compositionally biased region" description="Low complexity" evidence="5">
    <location>
        <begin position="288"/>
        <end position="299"/>
    </location>
</feature>
<dbReference type="Pfam" id="PF00083">
    <property type="entry name" value="Sugar_tr"/>
    <property type="match status" value="1"/>
</dbReference>
<feature type="transmembrane region" description="Helical" evidence="6">
    <location>
        <begin position="473"/>
        <end position="494"/>
    </location>
</feature>
<feature type="transmembrane region" description="Helical" evidence="6">
    <location>
        <begin position="217"/>
        <end position="245"/>
    </location>
</feature>
<protein>
    <recommendedName>
        <fullName evidence="7">Major facilitator superfamily (MFS) profile domain-containing protein</fullName>
    </recommendedName>
</protein>
<evidence type="ECO:0000313" key="9">
    <source>
        <dbReference type="Proteomes" id="UP000033140"/>
    </source>
</evidence>
<evidence type="ECO:0000256" key="1">
    <source>
        <dbReference type="ARBA" id="ARBA00004141"/>
    </source>
</evidence>
<comment type="subcellular location">
    <subcellularLocation>
        <location evidence="1">Membrane</location>
        <topology evidence="1">Multi-pass membrane protein</topology>
    </subcellularLocation>
</comment>
<organism evidence="8 9">
    <name type="scientific">Saitoella complicata (strain BCRC 22490 / CBS 7301 / JCM 7358 / NBRC 10748 / NRRL Y-17804)</name>
    <dbReference type="NCBI Taxonomy" id="698492"/>
    <lineage>
        <taxon>Eukaryota</taxon>
        <taxon>Fungi</taxon>
        <taxon>Dikarya</taxon>
        <taxon>Ascomycota</taxon>
        <taxon>Taphrinomycotina</taxon>
        <taxon>Taphrinomycotina incertae sedis</taxon>
        <taxon>Saitoella</taxon>
    </lineage>
</organism>
<feature type="region of interest" description="Disordered" evidence="5">
    <location>
        <begin position="286"/>
        <end position="305"/>
    </location>
</feature>
<accession>A0A0E9N8W2</accession>
<dbReference type="Proteomes" id="UP000033140">
    <property type="component" value="Unassembled WGS sequence"/>
</dbReference>
<dbReference type="InterPro" id="IPR005829">
    <property type="entry name" value="Sugar_transporter_CS"/>
</dbReference>
<evidence type="ECO:0000256" key="5">
    <source>
        <dbReference type="SAM" id="MobiDB-lite"/>
    </source>
</evidence>
<evidence type="ECO:0000256" key="6">
    <source>
        <dbReference type="SAM" id="Phobius"/>
    </source>
</evidence>
<evidence type="ECO:0000256" key="3">
    <source>
        <dbReference type="ARBA" id="ARBA00022989"/>
    </source>
</evidence>
<evidence type="ECO:0000256" key="2">
    <source>
        <dbReference type="ARBA" id="ARBA00022692"/>
    </source>
</evidence>
<feature type="transmembrane region" description="Helical" evidence="6">
    <location>
        <begin position="257"/>
        <end position="275"/>
    </location>
</feature>
<evidence type="ECO:0000313" key="8">
    <source>
        <dbReference type="EMBL" id="GAO46141.1"/>
    </source>
</evidence>
<keyword evidence="3 6" id="KW-1133">Transmembrane helix</keyword>
<dbReference type="GO" id="GO:0022857">
    <property type="term" value="F:transmembrane transporter activity"/>
    <property type="evidence" value="ECO:0007669"/>
    <property type="project" value="InterPro"/>
</dbReference>
<dbReference type="InterPro" id="IPR020846">
    <property type="entry name" value="MFS_dom"/>
</dbReference>
<dbReference type="AlphaFoldDB" id="A0A0E9N8W2"/>
<name>A0A0E9N8W2_SAICN</name>
<dbReference type="PROSITE" id="PS00216">
    <property type="entry name" value="SUGAR_TRANSPORT_1"/>
    <property type="match status" value="1"/>
</dbReference>
<dbReference type="GO" id="GO:0016020">
    <property type="term" value="C:membrane"/>
    <property type="evidence" value="ECO:0007669"/>
    <property type="project" value="UniProtKB-SubCell"/>
</dbReference>
<evidence type="ECO:0000256" key="4">
    <source>
        <dbReference type="ARBA" id="ARBA00023136"/>
    </source>
</evidence>
<feature type="transmembrane region" description="Helical" evidence="6">
    <location>
        <begin position="506"/>
        <end position="526"/>
    </location>
</feature>
<dbReference type="PANTHER" id="PTHR24064">
    <property type="entry name" value="SOLUTE CARRIER FAMILY 22 MEMBER"/>
    <property type="match status" value="1"/>
</dbReference>
<feature type="domain" description="Major facilitator superfamily (MFS) profile" evidence="7">
    <location>
        <begin position="80"/>
        <end position="561"/>
    </location>
</feature>